<dbReference type="EMBL" id="BPLR01013158">
    <property type="protein sequence ID" value="GIY59103.1"/>
    <property type="molecule type" value="Genomic_DNA"/>
</dbReference>
<sequence length="220" mass="25250">MPSSVEEFKGGPFGRNGGQLSDRIVRYFFCILDKRRTDSFFLAHLLGSDLEVRNDVRLYHDSTIVVSMPFTDVCRLLHALFSLHAVTHVKLTLQTKWGFIGKENSAQSRLSLQHCNQAHFAAGQHQCYLVLSFRLSDFWVIWVNIFLNLASKASLVCSRCRKGEDEKANKEPRRTDEIKAAVTEDRRVGTMMKSDVRDFQIIFLLFSFIVNISSMNVLIR</sequence>
<keyword evidence="3" id="KW-1185">Reference proteome</keyword>
<evidence type="ECO:0000313" key="3">
    <source>
        <dbReference type="Proteomes" id="UP001054945"/>
    </source>
</evidence>
<comment type="caution">
    <text evidence="2">The sequence shown here is derived from an EMBL/GenBank/DDBJ whole genome shotgun (WGS) entry which is preliminary data.</text>
</comment>
<keyword evidence="1" id="KW-0472">Membrane</keyword>
<evidence type="ECO:0000256" key="1">
    <source>
        <dbReference type="SAM" id="Phobius"/>
    </source>
</evidence>
<gene>
    <name evidence="2" type="ORF">CEXT_631801</name>
</gene>
<keyword evidence="1" id="KW-0812">Transmembrane</keyword>
<feature type="transmembrane region" description="Helical" evidence="1">
    <location>
        <begin position="201"/>
        <end position="219"/>
    </location>
</feature>
<reference evidence="2 3" key="1">
    <citation type="submission" date="2021-06" db="EMBL/GenBank/DDBJ databases">
        <title>Caerostris extrusa draft genome.</title>
        <authorList>
            <person name="Kono N."/>
            <person name="Arakawa K."/>
        </authorList>
    </citation>
    <scope>NUCLEOTIDE SEQUENCE [LARGE SCALE GENOMIC DNA]</scope>
</reference>
<protein>
    <submittedName>
        <fullName evidence="2">Uncharacterized protein</fullName>
    </submittedName>
</protein>
<keyword evidence="1" id="KW-1133">Transmembrane helix</keyword>
<name>A0AAV4UMW0_CAEEX</name>
<dbReference type="Proteomes" id="UP001054945">
    <property type="component" value="Unassembled WGS sequence"/>
</dbReference>
<evidence type="ECO:0000313" key="2">
    <source>
        <dbReference type="EMBL" id="GIY59103.1"/>
    </source>
</evidence>
<dbReference type="AlphaFoldDB" id="A0AAV4UMW0"/>
<accession>A0AAV4UMW0</accession>
<organism evidence="2 3">
    <name type="scientific">Caerostris extrusa</name>
    <name type="common">Bark spider</name>
    <name type="synonym">Caerostris bankana</name>
    <dbReference type="NCBI Taxonomy" id="172846"/>
    <lineage>
        <taxon>Eukaryota</taxon>
        <taxon>Metazoa</taxon>
        <taxon>Ecdysozoa</taxon>
        <taxon>Arthropoda</taxon>
        <taxon>Chelicerata</taxon>
        <taxon>Arachnida</taxon>
        <taxon>Araneae</taxon>
        <taxon>Araneomorphae</taxon>
        <taxon>Entelegynae</taxon>
        <taxon>Araneoidea</taxon>
        <taxon>Araneidae</taxon>
        <taxon>Caerostris</taxon>
    </lineage>
</organism>
<proteinExistence type="predicted"/>